<comment type="similarity">
    <text evidence="1">Belongs to the BROX family.</text>
</comment>
<reference evidence="3" key="2">
    <citation type="submission" date="2023-06" db="EMBL/GenBank/DDBJ databases">
        <authorList>
            <person name="Ma L."/>
            <person name="Liu K.-W."/>
            <person name="Li Z."/>
            <person name="Hsiao Y.-Y."/>
            <person name="Qi Y."/>
            <person name="Fu T."/>
            <person name="Tang G."/>
            <person name="Zhang D."/>
            <person name="Sun W.-H."/>
            <person name="Liu D.-K."/>
            <person name="Li Y."/>
            <person name="Chen G.-Z."/>
            <person name="Liu X.-D."/>
            <person name="Liao X.-Y."/>
            <person name="Jiang Y.-T."/>
            <person name="Yu X."/>
            <person name="Hao Y."/>
            <person name="Huang J."/>
            <person name="Zhao X.-W."/>
            <person name="Ke S."/>
            <person name="Chen Y.-Y."/>
            <person name="Wu W.-L."/>
            <person name="Hsu J.-L."/>
            <person name="Lin Y.-F."/>
            <person name="Huang M.-D."/>
            <person name="Li C.-Y."/>
            <person name="Huang L."/>
            <person name="Wang Z.-W."/>
            <person name="Zhao X."/>
            <person name="Zhong W.-Y."/>
            <person name="Peng D.-H."/>
            <person name="Ahmad S."/>
            <person name="Lan S."/>
            <person name="Zhang J.-S."/>
            <person name="Tsai W.-C."/>
            <person name="Van De Peer Y."/>
            <person name="Liu Z.-J."/>
        </authorList>
    </citation>
    <scope>NUCLEOTIDE SEQUENCE</scope>
    <source>
        <strain evidence="3">CP</strain>
        <tissue evidence="3">Leaves</tissue>
    </source>
</reference>
<dbReference type="InterPro" id="IPR004328">
    <property type="entry name" value="BRO1_dom"/>
</dbReference>
<comment type="caution">
    <text evidence="3">The sequence shown here is derived from an EMBL/GenBank/DDBJ whole genome shotgun (WGS) entry which is preliminary data.</text>
</comment>
<dbReference type="SMART" id="SM01041">
    <property type="entry name" value="BRO1"/>
    <property type="match status" value="1"/>
</dbReference>
<dbReference type="AlphaFoldDB" id="A0AAV9CZY9"/>
<organism evidence="3 4">
    <name type="scientific">Acorus calamus</name>
    <name type="common">Sweet flag</name>
    <dbReference type="NCBI Taxonomy" id="4465"/>
    <lineage>
        <taxon>Eukaryota</taxon>
        <taxon>Viridiplantae</taxon>
        <taxon>Streptophyta</taxon>
        <taxon>Embryophyta</taxon>
        <taxon>Tracheophyta</taxon>
        <taxon>Spermatophyta</taxon>
        <taxon>Magnoliopsida</taxon>
        <taxon>Liliopsida</taxon>
        <taxon>Acoraceae</taxon>
        <taxon>Acorus</taxon>
    </lineage>
</organism>
<dbReference type="PANTHER" id="PTHR23032:SF2">
    <property type="entry name" value="ENDOSOMAL TARGETING BRO1-LIKE DOMAIN-CONTAINING PROTEIN"/>
    <property type="match status" value="1"/>
</dbReference>
<dbReference type="Gene3D" id="1.25.40.280">
    <property type="entry name" value="alix/aip1 like domains"/>
    <property type="match status" value="1"/>
</dbReference>
<protein>
    <recommendedName>
        <fullName evidence="2">BRO1 domain-containing protein</fullName>
    </recommendedName>
</protein>
<dbReference type="PROSITE" id="PS51180">
    <property type="entry name" value="BRO1"/>
    <property type="match status" value="1"/>
</dbReference>
<gene>
    <name evidence="3" type="ORF">QJS10_CPA16g00863</name>
</gene>
<evidence type="ECO:0000313" key="3">
    <source>
        <dbReference type="EMBL" id="KAK1294816.1"/>
    </source>
</evidence>
<sequence>MGCAASSSSSLHRRRRKRPPVSEVAVFVPSLRIPLPVDLARHLRGLVSRHALDTVSAARARVVSSASENVSSNVLELRRSLEEYLPLLLGFTKKEFRLEFLVEFKWRDVEVQKNETCIASTWYELLSVVHMMAMMALLEANLVIVHSDSVDVCESEVSEDCKKTAIDLLLMASGYLEFCIRHILVHMPLDVKKNLPGELQEGTLEAIATQALGQGTEMQLGLAVESQKATLSVKRRLACEQVSYFAQAHYCLSGCDINEHEKKILLFIKWKYLEAKAAAYYFHGQMLDKGSAPSDHISAAYCILAAEELLIDSKRACLCFCLAAPVTRVPPAWGAMKHLHQKIPELASKKCQTYGYLFEEEKVPQPLPDLPEFSLSLRPDDYELPDIDAMWDAETCQPQVQTLKAHLEDDVYEIDMA</sequence>
<evidence type="ECO:0000313" key="4">
    <source>
        <dbReference type="Proteomes" id="UP001180020"/>
    </source>
</evidence>
<dbReference type="Proteomes" id="UP001180020">
    <property type="component" value="Unassembled WGS sequence"/>
</dbReference>
<accession>A0AAV9CZY9</accession>
<proteinExistence type="inferred from homology"/>
<name>A0AAV9CZY9_ACOCL</name>
<keyword evidence="4" id="KW-1185">Reference proteome</keyword>
<dbReference type="InterPro" id="IPR038499">
    <property type="entry name" value="BRO1_sf"/>
</dbReference>
<dbReference type="EMBL" id="JAUJYO010000016">
    <property type="protein sequence ID" value="KAK1294816.1"/>
    <property type="molecule type" value="Genomic_DNA"/>
</dbReference>
<dbReference type="CDD" id="cd09034">
    <property type="entry name" value="BRO1_Alix_like"/>
    <property type="match status" value="1"/>
</dbReference>
<reference evidence="3" key="1">
    <citation type="journal article" date="2023" name="Nat. Commun.">
        <title>Diploid and tetraploid genomes of Acorus and the evolution of monocots.</title>
        <authorList>
            <person name="Ma L."/>
            <person name="Liu K.W."/>
            <person name="Li Z."/>
            <person name="Hsiao Y.Y."/>
            <person name="Qi Y."/>
            <person name="Fu T."/>
            <person name="Tang G.D."/>
            <person name="Zhang D."/>
            <person name="Sun W.H."/>
            <person name="Liu D.K."/>
            <person name="Li Y."/>
            <person name="Chen G.Z."/>
            <person name="Liu X.D."/>
            <person name="Liao X.Y."/>
            <person name="Jiang Y.T."/>
            <person name="Yu X."/>
            <person name="Hao Y."/>
            <person name="Huang J."/>
            <person name="Zhao X.W."/>
            <person name="Ke S."/>
            <person name="Chen Y.Y."/>
            <person name="Wu W.L."/>
            <person name="Hsu J.L."/>
            <person name="Lin Y.F."/>
            <person name="Huang M.D."/>
            <person name="Li C.Y."/>
            <person name="Huang L."/>
            <person name="Wang Z.W."/>
            <person name="Zhao X."/>
            <person name="Zhong W.Y."/>
            <person name="Peng D.H."/>
            <person name="Ahmad S."/>
            <person name="Lan S."/>
            <person name="Zhang J.S."/>
            <person name="Tsai W.C."/>
            <person name="Van de Peer Y."/>
            <person name="Liu Z.J."/>
        </authorList>
    </citation>
    <scope>NUCLEOTIDE SEQUENCE</scope>
    <source>
        <strain evidence="3">CP</strain>
    </source>
</reference>
<feature type="domain" description="BRO1" evidence="2">
    <location>
        <begin position="29"/>
        <end position="417"/>
    </location>
</feature>
<evidence type="ECO:0000256" key="1">
    <source>
        <dbReference type="ARBA" id="ARBA00008901"/>
    </source>
</evidence>
<evidence type="ECO:0000259" key="2">
    <source>
        <dbReference type="PROSITE" id="PS51180"/>
    </source>
</evidence>
<dbReference type="InterPro" id="IPR038898">
    <property type="entry name" value="BROX"/>
</dbReference>
<dbReference type="PANTHER" id="PTHR23032">
    <property type="entry name" value="BRO1 DOMAIN-CONTAINING PROTEIN BROX"/>
    <property type="match status" value="1"/>
</dbReference>
<dbReference type="Pfam" id="PF03097">
    <property type="entry name" value="BRO1"/>
    <property type="match status" value="1"/>
</dbReference>